<proteinExistence type="predicted"/>
<comment type="caution">
    <text evidence="1">The sequence shown here is derived from an EMBL/GenBank/DDBJ whole genome shotgun (WGS) entry which is preliminary data.</text>
</comment>
<evidence type="ECO:0000313" key="1">
    <source>
        <dbReference type="EMBL" id="MFD1712773.1"/>
    </source>
</evidence>
<name>A0ABW4KZ42_9BURK</name>
<gene>
    <name evidence="1" type="ORF">ACFSF0_19420</name>
</gene>
<dbReference type="Proteomes" id="UP001597304">
    <property type="component" value="Unassembled WGS sequence"/>
</dbReference>
<protein>
    <submittedName>
        <fullName evidence="1">Uncharacterized protein</fullName>
    </submittedName>
</protein>
<accession>A0ABW4KZ42</accession>
<dbReference type="RefSeq" id="WP_028603781.1">
    <property type="nucleotide sequence ID" value="NZ_JBHUEJ010000049.1"/>
</dbReference>
<keyword evidence="2" id="KW-1185">Reference proteome</keyword>
<organism evidence="1 2">
    <name type="scientific">Ottowia flava</name>
    <dbReference type="NCBI Taxonomy" id="2675430"/>
    <lineage>
        <taxon>Bacteria</taxon>
        <taxon>Pseudomonadati</taxon>
        <taxon>Pseudomonadota</taxon>
        <taxon>Betaproteobacteria</taxon>
        <taxon>Burkholderiales</taxon>
        <taxon>Comamonadaceae</taxon>
        <taxon>Ottowia</taxon>
    </lineage>
</organism>
<sequence length="70" mass="7608">MIIAFAQNLFSKLVQGMQIVQNTPVAINPRLVSATEELDLIRRASKPYGFVARTISAPVPAAAGWSRLPD</sequence>
<dbReference type="EMBL" id="JBHUEJ010000049">
    <property type="protein sequence ID" value="MFD1712773.1"/>
    <property type="molecule type" value="Genomic_DNA"/>
</dbReference>
<reference evidence="2" key="1">
    <citation type="journal article" date="2019" name="Int. J. Syst. Evol. Microbiol.">
        <title>The Global Catalogue of Microorganisms (GCM) 10K type strain sequencing project: providing services to taxonomists for standard genome sequencing and annotation.</title>
        <authorList>
            <consortium name="The Broad Institute Genomics Platform"/>
            <consortium name="The Broad Institute Genome Sequencing Center for Infectious Disease"/>
            <person name="Wu L."/>
            <person name="Ma J."/>
        </authorList>
    </citation>
    <scope>NUCLEOTIDE SEQUENCE [LARGE SCALE GENOMIC DNA]</scope>
    <source>
        <strain evidence="2">LMG 29247</strain>
    </source>
</reference>
<evidence type="ECO:0000313" key="2">
    <source>
        <dbReference type="Proteomes" id="UP001597304"/>
    </source>
</evidence>